<accession>A0A5B8UC04</accession>
<keyword evidence="3" id="KW-1185">Reference proteome</keyword>
<dbReference type="Gene3D" id="3.90.660.50">
    <property type="match status" value="1"/>
</dbReference>
<dbReference type="Proteomes" id="UP000321805">
    <property type="component" value="Chromosome"/>
</dbReference>
<reference evidence="2 3" key="1">
    <citation type="journal article" date="2018" name="J. Microbiol.">
        <title>Baekduia soli gen. nov., sp. nov., a novel bacterium isolated from the soil of Baekdu Mountain and proposal of a novel family name, Baekduiaceae fam. nov.</title>
        <authorList>
            <person name="An D.S."/>
            <person name="Siddiqi M.Z."/>
            <person name="Kim K.H."/>
            <person name="Yu H.S."/>
            <person name="Im W.T."/>
        </authorList>
    </citation>
    <scope>NUCLEOTIDE SEQUENCE [LARGE SCALE GENOMIC DNA]</scope>
    <source>
        <strain evidence="2 3">BR7-21</strain>
    </source>
</reference>
<dbReference type="SUPFAM" id="SSF51905">
    <property type="entry name" value="FAD/NAD(P)-binding domain"/>
    <property type="match status" value="1"/>
</dbReference>
<organism evidence="2 3">
    <name type="scientific">Baekduia soli</name>
    <dbReference type="NCBI Taxonomy" id="496014"/>
    <lineage>
        <taxon>Bacteria</taxon>
        <taxon>Bacillati</taxon>
        <taxon>Actinomycetota</taxon>
        <taxon>Thermoleophilia</taxon>
        <taxon>Solirubrobacterales</taxon>
        <taxon>Baekduiaceae</taxon>
        <taxon>Baekduia</taxon>
    </lineage>
</organism>
<gene>
    <name evidence="2" type="ORF">FSW04_25000</name>
</gene>
<dbReference type="RefSeq" id="WP_146923229.1">
    <property type="nucleotide sequence ID" value="NZ_CP042430.1"/>
</dbReference>
<dbReference type="Gene3D" id="3.50.50.60">
    <property type="entry name" value="FAD/NAD(P)-binding domain"/>
    <property type="match status" value="1"/>
</dbReference>
<evidence type="ECO:0000259" key="1">
    <source>
        <dbReference type="Pfam" id="PF01593"/>
    </source>
</evidence>
<protein>
    <submittedName>
        <fullName evidence="2">NAD(P)/FAD-dependent oxidoreductase</fullName>
    </submittedName>
</protein>
<proteinExistence type="predicted"/>
<dbReference type="PANTHER" id="PTHR43734">
    <property type="entry name" value="PHYTOENE DESATURASE"/>
    <property type="match status" value="1"/>
</dbReference>
<feature type="domain" description="Amine oxidase" evidence="1">
    <location>
        <begin position="14"/>
        <end position="449"/>
    </location>
</feature>
<sequence>MPRCDVVVIGAGAAGLTCAALLAKEGKQVVLCEAGPYLGGRGMAVPEEGFKLNLGGHLLEDTGSGITKVFEHVGKTLVHGAKSSDMIVWDHDQLRWGSIRDRYSGGKEELKKVIGALMDTTYEELERWDDRPLREWLRQHTHDQGVIDLWEFLAVLECMTDEWYDHSASENLFVRKMHYEEARMAGYSFWPGQGWDGMFEDLRDAVVEHGGDVRMRTPVDSVLIEDEEVKGVVLGGNKIMPNEFLEGEVLETDCVISTLPVWNVLRVVPESALPDWYTAQIRFLAQDHLRISWLGLYLATRDEVHINSDRELATWLHTPRAGVSGFMFNQSAMDPTSAPEGVNLVVAGGIIPGEKAKDPGYLTRQFEAFEADLKEMYPGLRSAYWRRRHLVHDPSFGVIQKPGLVGTFRPHWRAPNVEGLYFASETFRSRGIGVDRAARAGLTVVEDILGRRLEGFGWRY</sequence>
<dbReference type="PANTHER" id="PTHR43734:SF1">
    <property type="entry name" value="PHYTOENE DESATURASE"/>
    <property type="match status" value="1"/>
</dbReference>
<dbReference type="InterPro" id="IPR002937">
    <property type="entry name" value="Amino_oxidase"/>
</dbReference>
<dbReference type="InterPro" id="IPR036188">
    <property type="entry name" value="FAD/NAD-bd_sf"/>
</dbReference>
<evidence type="ECO:0000313" key="2">
    <source>
        <dbReference type="EMBL" id="QEC50517.1"/>
    </source>
</evidence>
<dbReference type="EMBL" id="CP042430">
    <property type="protein sequence ID" value="QEC50517.1"/>
    <property type="molecule type" value="Genomic_DNA"/>
</dbReference>
<name>A0A5B8UC04_9ACTN</name>
<dbReference type="Pfam" id="PF01593">
    <property type="entry name" value="Amino_oxidase"/>
    <property type="match status" value="1"/>
</dbReference>
<dbReference type="AlphaFoldDB" id="A0A5B8UC04"/>
<evidence type="ECO:0000313" key="3">
    <source>
        <dbReference type="Proteomes" id="UP000321805"/>
    </source>
</evidence>
<dbReference type="GO" id="GO:0016491">
    <property type="term" value="F:oxidoreductase activity"/>
    <property type="evidence" value="ECO:0007669"/>
    <property type="project" value="InterPro"/>
</dbReference>
<dbReference type="KEGG" id="bsol:FSW04_25000"/>
<dbReference type="OrthoDB" id="9790219at2"/>